<dbReference type="Pfam" id="PF00455">
    <property type="entry name" value="DeoRC"/>
    <property type="match status" value="1"/>
</dbReference>
<keyword evidence="3" id="KW-0804">Transcription</keyword>
<reference evidence="5" key="1">
    <citation type="submission" date="2022-01" db="EMBL/GenBank/DDBJ databases">
        <title>Paenibacillus spongiae sp. nov., isolated from marine sponge.</title>
        <authorList>
            <person name="Li Z."/>
            <person name="Zhang M."/>
        </authorList>
    </citation>
    <scope>NUCLEOTIDE SEQUENCE</scope>
    <source>
        <strain evidence="5">PHS-Z3</strain>
    </source>
</reference>
<dbReference type="InterPro" id="IPR050313">
    <property type="entry name" value="Carb_Metab_HTH_regulators"/>
</dbReference>
<dbReference type="InterPro" id="IPR001034">
    <property type="entry name" value="DeoR_HTH"/>
</dbReference>
<dbReference type="PROSITE" id="PS00894">
    <property type="entry name" value="HTH_DEOR_1"/>
    <property type="match status" value="1"/>
</dbReference>
<accession>A0ABY5SBI6</accession>
<evidence type="ECO:0000256" key="2">
    <source>
        <dbReference type="ARBA" id="ARBA00023125"/>
    </source>
</evidence>
<dbReference type="Gene3D" id="3.40.50.1360">
    <property type="match status" value="1"/>
</dbReference>
<dbReference type="SMART" id="SM01134">
    <property type="entry name" value="DeoRC"/>
    <property type="match status" value="1"/>
</dbReference>
<keyword evidence="2 5" id="KW-0238">DNA-binding</keyword>
<dbReference type="PROSITE" id="PS51000">
    <property type="entry name" value="HTH_DEOR_2"/>
    <property type="match status" value="1"/>
</dbReference>
<dbReference type="PRINTS" id="PR00037">
    <property type="entry name" value="HTHLACR"/>
</dbReference>
<dbReference type="InterPro" id="IPR018356">
    <property type="entry name" value="Tscrpt_reg_HTH_DeoR_CS"/>
</dbReference>
<proteinExistence type="predicted"/>
<dbReference type="GO" id="GO:0003677">
    <property type="term" value="F:DNA binding"/>
    <property type="evidence" value="ECO:0007669"/>
    <property type="project" value="UniProtKB-KW"/>
</dbReference>
<dbReference type="InterPro" id="IPR036390">
    <property type="entry name" value="WH_DNA-bd_sf"/>
</dbReference>
<keyword evidence="1" id="KW-0805">Transcription regulation</keyword>
<evidence type="ECO:0000256" key="1">
    <source>
        <dbReference type="ARBA" id="ARBA00023015"/>
    </source>
</evidence>
<feature type="domain" description="HTH deoR-type" evidence="4">
    <location>
        <begin position="13"/>
        <end position="68"/>
    </location>
</feature>
<dbReference type="EMBL" id="CP091430">
    <property type="protein sequence ID" value="UVI31114.1"/>
    <property type="molecule type" value="Genomic_DNA"/>
</dbReference>
<dbReference type="RefSeq" id="WP_258387177.1">
    <property type="nucleotide sequence ID" value="NZ_CP091430.1"/>
</dbReference>
<dbReference type="PANTHER" id="PTHR30363">
    <property type="entry name" value="HTH-TYPE TRANSCRIPTIONAL REGULATOR SRLR-RELATED"/>
    <property type="match status" value="1"/>
</dbReference>
<dbReference type="InterPro" id="IPR037171">
    <property type="entry name" value="NagB/RpiA_transferase-like"/>
</dbReference>
<sequence>MNGNGVPSMSIALNARQQQMMERLKMDGEIKVIEMKELFSVAEMTIRRDLEKLEQTGAVRRTFGGAILVGKDVSLQERVVYMTEEKIRIGRKAAELIEPGESVFIDGGTTTLQIARALKPGFGVTVVTNALNVAGELLDKRIPTIVAGGTILESTSTLVGPITSETISSMAFNRVFLGATGVSAVHGFSNSNVYEAEIKKMAIRQASEVNIVIDHSKFGANVLVSFAELAKADRIIADRLPDAELLEACREASVELVKADE</sequence>
<evidence type="ECO:0000256" key="3">
    <source>
        <dbReference type="ARBA" id="ARBA00023163"/>
    </source>
</evidence>
<dbReference type="Pfam" id="PF08220">
    <property type="entry name" value="HTH_DeoR"/>
    <property type="match status" value="1"/>
</dbReference>
<dbReference type="SUPFAM" id="SSF46785">
    <property type="entry name" value="Winged helix' DNA-binding domain"/>
    <property type="match status" value="1"/>
</dbReference>
<dbReference type="PANTHER" id="PTHR30363:SF44">
    <property type="entry name" value="AGA OPERON TRANSCRIPTIONAL REPRESSOR-RELATED"/>
    <property type="match status" value="1"/>
</dbReference>
<dbReference type="Proteomes" id="UP001057877">
    <property type="component" value="Chromosome"/>
</dbReference>
<gene>
    <name evidence="5" type="ORF">L1F29_04515</name>
</gene>
<protein>
    <submittedName>
        <fullName evidence="5">DeoR/GlpR family DNA-binding transcription regulator</fullName>
    </submittedName>
</protein>
<evidence type="ECO:0000313" key="5">
    <source>
        <dbReference type="EMBL" id="UVI31114.1"/>
    </source>
</evidence>
<keyword evidence="6" id="KW-1185">Reference proteome</keyword>
<organism evidence="5 6">
    <name type="scientific">Paenibacillus spongiae</name>
    <dbReference type="NCBI Taxonomy" id="2909671"/>
    <lineage>
        <taxon>Bacteria</taxon>
        <taxon>Bacillati</taxon>
        <taxon>Bacillota</taxon>
        <taxon>Bacilli</taxon>
        <taxon>Bacillales</taxon>
        <taxon>Paenibacillaceae</taxon>
        <taxon>Paenibacillus</taxon>
    </lineage>
</organism>
<dbReference type="SUPFAM" id="SSF100950">
    <property type="entry name" value="NagB/RpiA/CoA transferase-like"/>
    <property type="match status" value="1"/>
</dbReference>
<evidence type="ECO:0000313" key="6">
    <source>
        <dbReference type="Proteomes" id="UP001057877"/>
    </source>
</evidence>
<dbReference type="SMART" id="SM00420">
    <property type="entry name" value="HTH_DEOR"/>
    <property type="match status" value="1"/>
</dbReference>
<dbReference type="InterPro" id="IPR014036">
    <property type="entry name" value="DeoR-like_C"/>
</dbReference>
<name>A0ABY5SBI6_9BACL</name>
<evidence type="ECO:0000259" key="4">
    <source>
        <dbReference type="PROSITE" id="PS51000"/>
    </source>
</evidence>